<dbReference type="Pfam" id="PF09820">
    <property type="entry name" value="AAA-ATPase_like"/>
    <property type="match status" value="1"/>
</dbReference>
<dbReference type="AlphaFoldDB" id="A0A5J4T2M3"/>
<dbReference type="InterPro" id="IPR027417">
    <property type="entry name" value="P-loop_NTPase"/>
</dbReference>
<organism evidence="2">
    <name type="scientific">termite gut metagenome</name>
    <dbReference type="NCBI Taxonomy" id="433724"/>
    <lineage>
        <taxon>unclassified sequences</taxon>
        <taxon>metagenomes</taxon>
        <taxon>organismal metagenomes</taxon>
    </lineage>
</organism>
<evidence type="ECO:0000259" key="1">
    <source>
        <dbReference type="Pfam" id="PF09820"/>
    </source>
</evidence>
<dbReference type="SUPFAM" id="SSF52540">
    <property type="entry name" value="P-loop containing nucleoside triphosphate hydrolases"/>
    <property type="match status" value="1"/>
</dbReference>
<evidence type="ECO:0000313" key="2">
    <source>
        <dbReference type="EMBL" id="KAA6351901.1"/>
    </source>
</evidence>
<gene>
    <name evidence="2" type="ORF">EZS27_000698</name>
</gene>
<name>A0A5J4T2M3_9ZZZZ</name>
<sequence length="530" mass="60940">MTPFSQVTITDPNELFGRKELIEKLLSLANRHDNVAIIGTRRFGKTCLLKCIETVLRRDDKSTSYPIYFDFKSVGSIIKGTEYVYKYMVCILVSKLFCDKHFTNTETIKKITITPSEEWEDIYEQIQDVSFVQIQGLFEAIIKFFAELLGKTILFLIDEYEYLFKYSFDSPEGFMKMRTISTQSLENGLRPFSFWIAGAVSWDYLCTVTGSGELNGIGGNTISLSPLAEVYFREMWNSEISTIENSELKNLLDSNIEFTFHNSGGVPFFGKCIGSYIIVNNIVPDYSILKANFQEIDNALHLEEKKILNILAQQSQNIKGTTLSVHINALLEKGLIRHGNNKSYEISIGFYRDYLLASLNDADRLKPKISESQAFTDKITGLIETINKTNFNKKKIYIFDPVNDSASLEKDLRTLCSTKEQFADFASSLYKVYFERTKDNDKNKAKLPYNFKNSEFSRIVDTLRHSLGGGHEMDKLSQYEGQMSKVEMLEILTDSKNEPYNTEDFEKLQIEILKRFEKELTILLNEVRKD</sequence>
<dbReference type="PANTHER" id="PTHR34301:SF8">
    <property type="entry name" value="ATPASE DOMAIN-CONTAINING PROTEIN"/>
    <property type="match status" value="1"/>
</dbReference>
<reference evidence="2" key="1">
    <citation type="submission" date="2019-03" db="EMBL/GenBank/DDBJ databases">
        <title>Single cell metagenomics reveals metabolic interactions within the superorganism composed of flagellate Streblomastix strix and complex community of Bacteroidetes bacteria on its surface.</title>
        <authorList>
            <person name="Treitli S.C."/>
            <person name="Kolisko M."/>
            <person name="Husnik F."/>
            <person name="Keeling P."/>
            <person name="Hampl V."/>
        </authorList>
    </citation>
    <scope>NUCLEOTIDE SEQUENCE</scope>
    <source>
        <strain evidence="2">STM</strain>
    </source>
</reference>
<dbReference type="PANTHER" id="PTHR34301">
    <property type="entry name" value="DNA-BINDING PROTEIN-RELATED"/>
    <property type="match status" value="1"/>
</dbReference>
<protein>
    <recommendedName>
        <fullName evidence="1">AAA-ATPase-like domain-containing protein</fullName>
    </recommendedName>
</protein>
<dbReference type="InterPro" id="IPR018631">
    <property type="entry name" value="AAA-ATPase-like_dom"/>
</dbReference>
<dbReference type="Gene3D" id="3.40.50.300">
    <property type="entry name" value="P-loop containing nucleotide triphosphate hydrolases"/>
    <property type="match status" value="1"/>
</dbReference>
<comment type="caution">
    <text evidence="2">The sequence shown here is derived from an EMBL/GenBank/DDBJ whole genome shotgun (WGS) entry which is preliminary data.</text>
</comment>
<accession>A0A5J4T2M3</accession>
<proteinExistence type="predicted"/>
<feature type="domain" description="AAA-ATPase-like" evidence="1">
    <location>
        <begin position="28"/>
        <end position="179"/>
    </location>
</feature>
<dbReference type="EMBL" id="SNRY01000007">
    <property type="protein sequence ID" value="KAA6351901.1"/>
    <property type="molecule type" value="Genomic_DNA"/>
</dbReference>